<name>A0A7J6DKE8_CANSA</name>
<sequence length="573" mass="64806">MKLITIEEESEKELILIQKQNTQKSSRKKRSGISEKIQSFSAKISNSKSESKRSKMVYSYTPTYYSSLHDSITSLCKTILPFNFKKKRLQGAEQKLSKLQSDNLKWQQDSFHQMLNLMGLHKEGILAETEVSAFRTHLLDTLIASPAEQEQTVILRDKLLFLQELLYAKCISSEEYHSSKRPLLQRLAVQGAEIEAKDVIVGATPRDPKEHSSEEEWSVIDLKDENCLLNKESSNSKSKSKQSSAKKQMKGAASVLGFVSSYKPGKHKEEKSIFDLEESKLSASAFSNHELGKFGEKPLWDSHLQSKENETSTILMPGSLPPEPVRETVSTEKAKRKPFKSLFQKEQREGHGSGSSGGCSGGDRGRPNNIETPTKSAKKHWGFDGFKKWSKNDSEDETAPLPLNERSDSEVYSNHLVASPIGEGPDTKLIKKKLHKDGSPSDFFIDKVLGDKIKKELSRIQTELSTTNPNLQFSNDQIEAISTKLPVDKAELKNFFPKSWCDRYGDVVLDVVKKEFKDHVGEMENMRSAAREKHSNNSKRWTTFDDDDDENCHPNLFATHQNHNPFWSPRHGG</sequence>
<dbReference type="PANTHER" id="PTHR37392:SF1">
    <property type="entry name" value="OS09G0556800 PROTEIN"/>
    <property type="match status" value="1"/>
</dbReference>
<evidence type="ECO:0000256" key="2">
    <source>
        <dbReference type="SAM" id="MobiDB-lite"/>
    </source>
</evidence>
<comment type="caution">
    <text evidence="3">The sequence shown here is derived from an EMBL/GenBank/DDBJ whole genome shotgun (WGS) entry which is preliminary data.</text>
</comment>
<dbReference type="Proteomes" id="UP000583929">
    <property type="component" value="Unassembled WGS sequence"/>
</dbReference>
<feature type="compositionally biased region" description="Gly residues" evidence="2">
    <location>
        <begin position="352"/>
        <end position="362"/>
    </location>
</feature>
<dbReference type="AlphaFoldDB" id="A0A7J6DKE8"/>
<proteinExistence type="predicted"/>
<accession>A0A7J6DKE8</accession>
<evidence type="ECO:0000313" key="4">
    <source>
        <dbReference type="Proteomes" id="UP000583929"/>
    </source>
</evidence>
<evidence type="ECO:0000313" key="3">
    <source>
        <dbReference type="EMBL" id="KAF4346386.1"/>
    </source>
</evidence>
<keyword evidence="4" id="KW-1185">Reference proteome</keyword>
<dbReference type="EMBL" id="JAATIQ010001027">
    <property type="protein sequence ID" value="KAF4346386.1"/>
    <property type="molecule type" value="Genomic_DNA"/>
</dbReference>
<evidence type="ECO:0000256" key="1">
    <source>
        <dbReference type="SAM" id="Coils"/>
    </source>
</evidence>
<feature type="compositionally biased region" description="Basic and acidic residues" evidence="2">
    <location>
        <begin position="324"/>
        <end position="333"/>
    </location>
</feature>
<keyword evidence="1" id="KW-0175">Coiled coil</keyword>
<protein>
    <submittedName>
        <fullName evidence="3">Uncharacterized protein</fullName>
    </submittedName>
</protein>
<dbReference type="PANTHER" id="PTHR37392">
    <property type="entry name" value="OS09G0556800 PROTEIN"/>
    <property type="match status" value="1"/>
</dbReference>
<feature type="coiled-coil region" evidence="1">
    <location>
        <begin position="82"/>
        <end position="109"/>
    </location>
</feature>
<reference evidence="3 4" key="1">
    <citation type="journal article" date="2020" name="bioRxiv">
        <title>Sequence and annotation of 42 cannabis genomes reveals extensive copy number variation in cannabinoid synthesis and pathogen resistance genes.</title>
        <authorList>
            <person name="Mckernan K.J."/>
            <person name="Helbert Y."/>
            <person name="Kane L.T."/>
            <person name="Ebling H."/>
            <person name="Zhang L."/>
            <person name="Liu B."/>
            <person name="Eaton Z."/>
            <person name="Mclaughlin S."/>
            <person name="Kingan S."/>
            <person name="Baybayan P."/>
            <person name="Concepcion G."/>
            <person name="Jordan M."/>
            <person name="Riva A."/>
            <person name="Barbazuk W."/>
            <person name="Harkins T."/>
        </authorList>
    </citation>
    <scope>NUCLEOTIDE SEQUENCE [LARGE SCALE GENOMIC DNA]</scope>
    <source>
        <strain evidence="4">cv. Jamaican Lion 4</strain>
        <tissue evidence="3">Leaf</tissue>
    </source>
</reference>
<organism evidence="3 4">
    <name type="scientific">Cannabis sativa</name>
    <name type="common">Hemp</name>
    <name type="synonym">Marijuana</name>
    <dbReference type="NCBI Taxonomy" id="3483"/>
    <lineage>
        <taxon>Eukaryota</taxon>
        <taxon>Viridiplantae</taxon>
        <taxon>Streptophyta</taxon>
        <taxon>Embryophyta</taxon>
        <taxon>Tracheophyta</taxon>
        <taxon>Spermatophyta</taxon>
        <taxon>Magnoliopsida</taxon>
        <taxon>eudicotyledons</taxon>
        <taxon>Gunneridae</taxon>
        <taxon>Pentapetalae</taxon>
        <taxon>rosids</taxon>
        <taxon>fabids</taxon>
        <taxon>Rosales</taxon>
        <taxon>Cannabaceae</taxon>
        <taxon>Cannabis</taxon>
    </lineage>
</organism>
<gene>
    <name evidence="3" type="ORF">G4B88_018316</name>
</gene>
<feature type="region of interest" description="Disordered" evidence="2">
    <location>
        <begin position="307"/>
        <end position="381"/>
    </location>
</feature>